<organism evidence="1 2">
    <name type="scientific">Acidithiobacillus montserratensis</name>
    <dbReference type="NCBI Taxonomy" id="2729135"/>
    <lineage>
        <taxon>Bacteria</taxon>
        <taxon>Pseudomonadati</taxon>
        <taxon>Pseudomonadota</taxon>
        <taxon>Acidithiobacillia</taxon>
        <taxon>Acidithiobacillales</taxon>
        <taxon>Acidithiobacillaceae</taxon>
        <taxon>Acidithiobacillus</taxon>
    </lineage>
</organism>
<keyword evidence="2" id="KW-1185">Reference proteome</keyword>
<evidence type="ECO:0000313" key="2">
    <source>
        <dbReference type="Proteomes" id="UP001195965"/>
    </source>
</evidence>
<dbReference type="Proteomes" id="UP001195965">
    <property type="component" value="Chromosome"/>
</dbReference>
<accession>A0ACD5HI26</accession>
<protein>
    <submittedName>
        <fullName evidence="1">Uncharacterized protein</fullName>
    </submittedName>
</protein>
<sequence length="358" mass="40425">MRSRLLYKSIIFLIIFFLMVFDVACAETISFKLIKIISLPTVDKSGDAVSYDPYDHAVYVSMGKTDAGAVVIDAKNNQAIKIIHDGLMRPYGMSFNKRYVYWTVNYLEDKNNSVKDVIQSNESRIFVVDKTNWKVVNVFKTIGSGADGIWVDQKLDRLYIAMDDNNWIDEYTLGRHPIFRGKISLYPETGSGPDLGVLLASSHVLYMPDDTWEEKINLLTNKIEQKTNLAPYFVQSTLGKKPATKGQIYDSENQTLWVGTTGSRIFIFNARNLKILASLPARAGIDQVAYDPKFHLVYAFESKAKGFDVYDARTMKALSFVSTGYAKTHTGAVDPSNHRIFVYVGAAHAVYVYQPIFH</sequence>
<dbReference type="EMBL" id="CP127526">
    <property type="protein sequence ID" value="XRI74484.1"/>
    <property type="molecule type" value="Genomic_DNA"/>
</dbReference>
<evidence type="ECO:0000313" key="1">
    <source>
        <dbReference type="EMBL" id="XRI74484.1"/>
    </source>
</evidence>
<proteinExistence type="predicted"/>
<name>A0ACD5HI26_9PROT</name>
<reference evidence="1 2" key="1">
    <citation type="journal article" date="2021" name="ISME J.">
        <title>Genomic evolution of the class Acidithiobacillia: deep-branching Proteobacteria living in extreme acidic conditions.</title>
        <authorList>
            <person name="Moya-Beltran A."/>
            <person name="Beard S."/>
            <person name="Rojas-Villalobos C."/>
            <person name="Issotta F."/>
            <person name="Gallardo Y."/>
            <person name="Ulloa R."/>
            <person name="Giaveno A."/>
            <person name="Degli Esposti M."/>
            <person name="Johnson D.B."/>
            <person name="Quatrini R."/>
        </authorList>
    </citation>
    <scope>NUCLEOTIDE SEQUENCE [LARGE SCALE GENOMIC DNA]</scope>
    <source>
        <strain evidence="1 2">GG1-14</strain>
    </source>
</reference>
<gene>
    <name evidence="1" type="ORF">HHS34_004630</name>
</gene>